<dbReference type="EMBL" id="FUYE01000014">
    <property type="protein sequence ID" value="SKB02687.1"/>
    <property type="molecule type" value="Genomic_DNA"/>
</dbReference>
<feature type="chain" id="PRO_5012120314" description="MetA-pathway of phenol degradation" evidence="1">
    <location>
        <begin position="33"/>
        <end position="274"/>
    </location>
</feature>
<dbReference type="AlphaFoldDB" id="A0A1T4YLI0"/>
<organism evidence="2 3">
    <name type="scientific">Prosthecobacter debontii</name>
    <dbReference type="NCBI Taxonomy" id="48467"/>
    <lineage>
        <taxon>Bacteria</taxon>
        <taxon>Pseudomonadati</taxon>
        <taxon>Verrucomicrobiota</taxon>
        <taxon>Verrucomicrobiia</taxon>
        <taxon>Verrucomicrobiales</taxon>
        <taxon>Verrucomicrobiaceae</taxon>
        <taxon>Prosthecobacter</taxon>
    </lineage>
</organism>
<feature type="signal peptide" evidence="1">
    <location>
        <begin position="1"/>
        <end position="32"/>
    </location>
</feature>
<proteinExistence type="predicted"/>
<name>A0A1T4YLI0_9BACT</name>
<accession>A0A1T4YLI0</accession>
<sequence length="274" mass="29081">MKLTLPYQGLLRASRLAVLSAAALLAAGQLQAGEPSAKAPAPVIEPEAPFVTGTLSLMVDTHFVSYGQDVWAAGQSWQDPLFHPSLELNFNLGSGFSFILGTWWDVNDNAASSIGDRIQEVDVWAGFGYAVGDWKFTLLYQAWMYGSSTEEIVDFKVAYSSFLNPYILLHGRTDRGAATTFGEGLVVQAGIAPGASLGPVSLSFPIALSYDTYDFHGGQAGFGFASAGVSASIPLTKSITANIGATYYYTNDNVIVTNPDEGFVMGSAGITVTF</sequence>
<keyword evidence="1" id="KW-0732">Signal</keyword>
<gene>
    <name evidence="2" type="ORF">SAMN02745166_03655</name>
</gene>
<evidence type="ECO:0000313" key="3">
    <source>
        <dbReference type="Proteomes" id="UP000190774"/>
    </source>
</evidence>
<reference evidence="3" key="1">
    <citation type="submission" date="2017-02" db="EMBL/GenBank/DDBJ databases">
        <authorList>
            <person name="Varghese N."/>
            <person name="Submissions S."/>
        </authorList>
    </citation>
    <scope>NUCLEOTIDE SEQUENCE [LARGE SCALE GENOMIC DNA]</scope>
    <source>
        <strain evidence="3">ATCC 700200</strain>
    </source>
</reference>
<evidence type="ECO:0000256" key="1">
    <source>
        <dbReference type="SAM" id="SignalP"/>
    </source>
</evidence>
<evidence type="ECO:0008006" key="4">
    <source>
        <dbReference type="Google" id="ProtNLM"/>
    </source>
</evidence>
<dbReference type="Proteomes" id="UP000190774">
    <property type="component" value="Unassembled WGS sequence"/>
</dbReference>
<dbReference type="STRING" id="48467.SAMN02745166_03655"/>
<protein>
    <recommendedName>
        <fullName evidence="4">MetA-pathway of phenol degradation</fullName>
    </recommendedName>
</protein>
<dbReference type="RefSeq" id="WP_078814832.1">
    <property type="nucleotide sequence ID" value="NZ_FUYE01000014.1"/>
</dbReference>
<evidence type="ECO:0000313" key="2">
    <source>
        <dbReference type="EMBL" id="SKB02687.1"/>
    </source>
</evidence>
<keyword evidence="3" id="KW-1185">Reference proteome</keyword>
<dbReference type="OrthoDB" id="185479at2"/>